<dbReference type="CDD" id="cd00564">
    <property type="entry name" value="TMP_TenI"/>
    <property type="match status" value="1"/>
</dbReference>
<dbReference type="AlphaFoldDB" id="V8CLY6"/>
<keyword evidence="2" id="KW-0784">Thiamine biosynthesis</keyword>
<keyword evidence="5" id="KW-1185">Reference proteome</keyword>
<reference evidence="4 5" key="1">
    <citation type="submission" date="2013-10" db="EMBL/GenBank/DDBJ databases">
        <title>The Genome Sequence of Prevotella nigrescens CC14M.</title>
        <authorList>
            <consortium name="The Broad Institute Genomics Platform"/>
            <person name="Earl A."/>
            <person name="Allen-Vercoe E."/>
            <person name="Daigneault M."/>
            <person name="Young S.K."/>
            <person name="Zeng Q."/>
            <person name="Gargeya S."/>
            <person name="Fitzgerald M."/>
            <person name="Abouelleil A."/>
            <person name="Alvarado L."/>
            <person name="Chapman S.B."/>
            <person name="Gainer-Dewar J."/>
            <person name="Goldberg J."/>
            <person name="Griggs A."/>
            <person name="Gujja S."/>
            <person name="Hansen M."/>
            <person name="Howarth C."/>
            <person name="Imamovic A."/>
            <person name="Ireland A."/>
            <person name="Larimer J."/>
            <person name="McCowan C."/>
            <person name="Murphy C."/>
            <person name="Pearson M."/>
            <person name="Poon T.W."/>
            <person name="Priest M."/>
            <person name="Roberts A."/>
            <person name="Saif S."/>
            <person name="Shea T."/>
            <person name="Sykes S."/>
            <person name="Wortman J."/>
            <person name="Nusbaum C."/>
            <person name="Birren B."/>
        </authorList>
    </citation>
    <scope>NUCLEOTIDE SEQUENCE [LARGE SCALE GENOMIC DNA]</scope>
    <source>
        <strain evidence="4 5">CC14M</strain>
    </source>
</reference>
<dbReference type="HOGENOM" id="CLU_018272_4_0_10"/>
<name>V8CLY6_9BACT</name>
<dbReference type="Gene3D" id="3.20.20.70">
    <property type="entry name" value="Aldolase class I"/>
    <property type="match status" value="1"/>
</dbReference>
<proteinExistence type="predicted"/>
<evidence type="ECO:0000313" key="4">
    <source>
        <dbReference type="EMBL" id="ETD28112.1"/>
    </source>
</evidence>
<dbReference type="EMBL" id="AZJH01000028">
    <property type="protein sequence ID" value="ETD28112.1"/>
    <property type="molecule type" value="Genomic_DNA"/>
</dbReference>
<dbReference type="Pfam" id="PF02581">
    <property type="entry name" value="TMP-TENI"/>
    <property type="match status" value="1"/>
</dbReference>
<protein>
    <submittedName>
        <fullName evidence="4">Thiamine-phosphate pyrophosphorylase</fullName>
    </submittedName>
</protein>
<sequence length="222" mass="25056">MYVINQLIYIICIVYERKCLINNKTMYLIIITEPQFTDNEAAIIAQLLHWGVDLMHLRKPESSADELAKLIEAIPTAYHNRLVLHDHFDLATHFTLHGLHLNRRNSVLPPNHKGTVSQSCHTLDEVKVCKTKCNYVFLSPVFNSISKLGYTSAFTPKALSEAKKQGVIDQKVVALGGITAANIDKTKYYGFGGVALLGDIWSRTADKNFEQYVRNIVEICHV</sequence>
<dbReference type="Proteomes" id="UP000018727">
    <property type="component" value="Unassembled WGS sequence"/>
</dbReference>
<dbReference type="OrthoDB" id="194683at2"/>
<dbReference type="PATRIC" id="fig|1073366.3.peg.1880"/>
<accession>V8CLY6</accession>
<comment type="pathway">
    <text evidence="1">Cofactor biosynthesis; thiamine diphosphate biosynthesis.</text>
</comment>
<feature type="domain" description="Thiamine phosphate synthase/TenI" evidence="3">
    <location>
        <begin position="29"/>
        <end position="199"/>
    </location>
</feature>
<dbReference type="InterPro" id="IPR036206">
    <property type="entry name" value="ThiamineP_synth_sf"/>
</dbReference>
<dbReference type="SUPFAM" id="SSF51391">
    <property type="entry name" value="Thiamin phosphate synthase"/>
    <property type="match status" value="1"/>
</dbReference>
<evidence type="ECO:0000256" key="2">
    <source>
        <dbReference type="ARBA" id="ARBA00022977"/>
    </source>
</evidence>
<comment type="caution">
    <text evidence="4">The sequence shown here is derived from an EMBL/GenBank/DDBJ whole genome shotgun (WGS) entry which is preliminary data.</text>
</comment>
<dbReference type="GO" id="GO:0004789">
    <property type="term" value="F:thiamine-phosphate diphosphorylase activity"/>
    <property type="evidence" value="ECO:0007669"/>
    <property type="project" value="TreeGrafter"/>
</dbReference>
<dbReference type="GO" id="GO:0005737">
    <property type="term" value="C:cytoplasm"/>
    <property type="evidence" value="ECO:0007669"/>
    <property type="project" value="TreeGrafter"/>
</dbReference>
<evidence type="ECO:0000313" key="5">
    <source>
        <dbReference type="Proteomes" id="UP000018727"/>
    </source>
</evidence>
<dbReference type="InterPro" id="IPR013785">
    <property type="entry name" value="Aldolase_TIM"/>
</dbReference>
<evidence type="ECO:0000259" key="3">
    <source>
        <dbReference type="Pfam" id="PF02581"/>
    </source>
</evidence>
<dbReference type="GO" id="GO:0009228">
    <property type="term" value="P:thiamine biosynthetic process"/>
    <property type="evidence" value="ECO:0007669"/>
    <property type="project" value="UniProtKB-KW"/>
</dbReference>
<dbReference type="InterPro" id="IPR022998">
    <property type="entry name" value="ThiamineP_synth_TenI"/>
</dbReference>
<dbReference type="PANTHER" id="PTHR20857:SF15">
    <property type="entry name" value="THIAMINE-PHOSPHATE SYNTHASE"/>
    <property type="match status" value="1"/>
</dbReference>
<evidence type="ECO:0000256" key="1">
    <source>
        <dbReference type="ARBA" id="ARBA00004948"/>
    </source>
</evidence>
<dbReference type="PANTHER" id="PTHR20857">
    <property type="entry name" value="THIAMINE-PHOSPHATE PYROPHOSPHORYLASE"/>
    <property type="match status" value="1"/>
</dbReference>
<gene>
    <name evidence="4" type="ORF">HMPREF1173_01820</name>
</gene>
<organism evidence="4 5">
    <name type="scientific">Prevotella nigrescens CC14M</name>
    <dbReference type="NCBI Taxonomy" id="1073366"/>
    <lineage>
        <taxon>Bacteria</taxon>
        <taxon>Pseudomonadati</taxon>
        <taxon>Bacteroidota</taxon>
        <taxon>Bacteroidia</taxon>
        <taxon>Bacteroidales</taxon>
        <taxon>Prevotellaceae</taxon>
        <taxon>Prevotella</taxon>
    </lineage>
</organism>